<evidence type="ECO:0000256" key="2">
    <source>
        <dbReference type="ARBA" id="ARBA00022475"/>
    </source>
</evidence>
<keyword evidence="4 6" id="KW-1133">Transmembrane helix</keyword>
<dbReference type="OrthoDB" id="1451596at2"/>
<dbReference type="Pfam" id="PF02687">
    <property type="entry name" value="FtsX"/>
    <property type="match status" value="2"/>
</dbReference>
<keyword evidence="5 6" id="KW-0472">Membrane</keyword>
<dbReference type="PANTHER" id="PTHR30572:SF18">
    <property type="entry name" value="ABC-TYPE MACROLIDE FAMILY EXPORT SYSTEM PERMEASE COMPONENT 2"/>
    <property type="match status" value="1"/>
</dbReference>
<feature type="transmembrane region" description="Helical" evidence="6">
    <location>
        <begin position="763"/>
        <end position="784"/>
    </location>
</feature>
<dbReference type="Proteomes" id="UP000190150">
    <property type="component" value="Unassembled WGS sequence"/>
</dbReference>
<feature type="transmembrane region" description="Helical" evidence="6">
    <location>
        <begin position="679"/>
        <end position="703"/>
    </location>
</feature>
<dbReference type="InterPro" id="IPR050250">
    <property type="entry name" value="Macrolide_Exporter_MacB"/>
</dbReference>
<keyword evidence="10" id="KW-1185">Reference proteome</keyword>
<proteinExistence type="predicted"/>
<dbReference type="GO" id="GO:0005886">
    <property type="term" value="C:plasma membrane"/>
    <property type="evidence" value="ECO:0007669"/>
    <property type="project" value="UniProtKB-SubCell"/>
</dbReference>
<dbReference type="InterPro" id="IPR025857">
    <property type="entry name" value="MacB_PCD"/>
</dbReference>
<feature type="transmembrane region" description="Helical" evidence="6">
    <location>
        <begin position="385"/>
        <end position="414"/>
    </location>
</feature>
<keyword evidence="3 6" id="KW-0812">Transmembrane</keyword>
<dbReference type="EMBL" id="FUZF01000002">
    <property type="protein sequence ID" value="SKB46647.1"/>
    <property type="molecule type" value="Genomic_DNA"/>
</dbReference>
<feature type="transmembrane region" description="Helical" evidence="6">
    <location>
        <begin position="292"/>
        <end position="310"/>
    </location>
</feature>
<evidence type="ECO:0000313" key="9">
    <source>
        <dbReference type="EMBL" id="SKB46647.1"/>
    </source>
</evidence>
<feature type="transmembrane region" description="Helical" evidence="6">
    <location>
        <begin position="435"/>
        <end position="454"/>
    </location>
</feature>
<feature type="transmembrane region" description="Helical" evidence="6">
    <location>
        <begin position="20"/>
        <end position="41"/>
    </location>
</feature>
<dbReference type="GO" id="GO:0022857">
    <property type="term" value="F:transmembrane transporter activity"/>
    <property type="evidence" value="ECO:0007669"/>
    <property type="project" value="TreeGrafter"/>
</dbReference>
<comment type="subcellular location">
    <subcellularLocation>
        <location evidence="1">Cell membrane</location>
        <topology evidence="1">Multi-pass membrane protein</topology>
    </subcellularLocation>
</comment>
<gene>
    <name evidence="9" type="ORF">SAMN05660841_00681</name>
</gene>
<name>A0A1T5BHV4_9SPHI</name>
<evidence type="ECO:0000256" key="4">
    <source>
        <dbReference type="ARBA" id="ARBA00022989"/>
    </source>
</evidence>
<accession>A0A1T5BHV4</accession>
<feature type="domain" description="MacB-like periplasmic core" evidence="8">
    <location>
        <begin position="18"/>
        <end position="248"/>
    </location>
</feature>
<reference evidence="10" key="1">
    <citation type="submission" date="2017-02" db="EMBL/GenBank/DDBJ databases">
        <authorList>
            <person name="Varghese N."/>
            <person name="Submissions S."/>
        </authorList>
    </citation>
    <scope>NUCLEOTIDE SEQUENCE [LARGE SCALE GENOMIC DNA]</scope>
    <source>
        <strain evidence="10">DSM 24091</strain>
    </source>
</reference>
<feature type="transmembrane region" description="Helical" evidence="6">
    <location>
        <begin position="335"/>
        <end position="365"/>
    </location>
</feature>
<dbReference type="RefSeq" id="WP_079641220.1">
    <property type="nucleotide sequence ID" value="NZ_FUZF01000002.1"/>
</dbReference>
<keyword evidence="2" id="KW-1003">Cell membrane</keyword>
<dbReference type="InterPro" id="IPR003838">
    <property type="entry name" value="ABC3_permease_C"/>
</dbReference>
<evidence type="ECO:0000259" key="7">
    <source>
        <dbReference type="Pfam" id="PF02687"/>
    </source>
</evidence>
<dbReference type="AlphaFoldDB" id="A0A1T5BHV4"/>
<protein>
    <submittedName>
        <fullName evidence="9">ABC-type antimicrobial peptide transport system, permease component</fullName>
    </submittedName>
</protein>
<feature type="domain" description="ABC3 transporter permease C-terminal" evidence="7">
    <location>
        <begin position="294"/>
        <end position="411"/>
    </location>
</feature>
<dbReference type="STRING" id="1513896.SAMN05660841_00681"/>
<evidence type="ECO:0000256" key="3">
    <source>
        <dbReference type="ARBA" id="ARBA00022692"/>
    </source>
</evidence>
<feature type="transmembrane region" description="Helical" evidence="6">
    <location>
        <begin position="715"/>
        <end position="743"/>
    </location>
</feature>
<evidence type="ECO:0000256" key="6">
    <source>
        <dbReference type="SAM" id="Phobius"/>
    </source>
</evidence>
<evidence type="ECO:0000256" key="1">
    <source>
        <dbReference type="ARBA" id="ARBA00004651"/>
    </source>
</evidence>
<evidence type="ECO:0000313" key="10">
    <source>
        <dbReference type="Proteomes" id="UP000190150"/>
    </source>
</evidence>
<sequence length="802" mass="90031">MEFLNAALRHIRKHKLISAINVLSLAIGISATLVIFLLIQYDYSFDKKVINSDRIYRIVSDGEFKNPGILVPLVRALENESTGIETIVPLYRSHNSKLKIYKDNTDKYQVFPKESGVVLTNSNYFNLYPHQWLAGNAKSLNAPNNIVLTDNNFNRYFPKSDPTEAIGKTLVFADSIILTVTGVVQEMAQNSDFKFNSFISTATIPVYPALKQIFSWDAWNNYTDAYQCLALVNSGTAASTIESEIRQILDKHKPKEENGWQAGTFTLQPLSDVHFNTDFNYNVVKSDTIRNLILLATFLLTLGIINFVNLSTAQSIERAKEVGIRKTLGSSKLRLALQFLTETLVIALIATIFALLLLPLLLHAFEGFIPQGLKWTNMPQFDISIFLLVQLLVVTLLAGFYPAWILTGYSPAFALKNQASKNTNLSRSVWVRKSLTVFQFVLAQLFLICVLVVVKQINFATHKDMGFKKEAIVNFYIPGSFRNAEKGRLLKTKLNDIPEIEAVSFGNQSPAFSGTMTSTLGYDGVNGSENITMDARNGDENYIDVYNLKLIAGRNIRLLDSTSEMLINEKALSLLHVQSAEEALGRTFNNGDKKIVGVLQNFNIASIHNEIAPMMYWGTKDGYVMHIALDPIHPENWKVALDKMKTAFKSIFPDDEFDYTFLDQTVESFYKKEQQLSQLLRWSVILSVLIAGLGLFGLAIFTANQRTKEIGIRKVLGASVVQIVFLLLKNLLSLVLVACMIAFPIAWYVMNKWLDNFAYKTTISWWIFVVSAVGLLTIATFVLLSKTLLAARANPVDSLRNE</sequence>
<evidence type="ECO:0000256" key="5">
    <source>
        <dbReference type="ARBA" id="ARBA00023136"/>
    </source>
</evidence>
<evidence type="ECO:0000259" key="8">
    <source>
        <dbReference type="Pfam" id="PF12704"/>
    </source>
</evidence>
<feature type="domain" description="ABC3 transporter permease C-terminal" evidence="7">
    <location>
        <begin position="684"/>
        <end position="795"/>
    </location>
</feature>
<organism evidence="9 10">
    <name type="scientific">Sphingobacterium nematocida</name>
    <dbReference type="NCBI Taxonomy" id="1513896"/>
    <lineage>
        <taxon>Bacteria</taxon>
        <taxon>Pseudomonadati</taxon>
        <taxon>Bacteroidota</taxon>
        <taxon>Sphingobacteriia</taxon>
        <taxon>Sphingobacteriales</taxon>
        <taxon>Sphingobacteriaceae</taxon>
        <taxon>Sphingobacterium</taxon>
    </lineage>
</organism>
<dbReference type="Pfam" id="PF12704">
    <property type="entry name" value="MacB_PCD"/>
    <property type="match status" value="1"/>
</dbReference>
<dbReference type="PANTHER" id="PTHR30572">
    <property type="entry name" value="MEMBRANE COMPONENT OF TRANSPORTER-RELATED"/>
    <property type="match status" value="1"/>
</dbReference>